<evidence type="ECO:0000313" key="2">
    <source>
        <dbReference type="EMBL" id="APC40177.1"/>
    </source>
</evidence>
<organism evidence="2 3">
    <name type="scientific">Clostridium estertheticum subsp. estertheticum</name>
    <dbReference type="NCBI Taxonomy" id="1552"/>
    <lineage>
        <taxon>Bacteria</taxon>
        <taxon>Bacillati</taxon>
        <taxon>Bacillota</taxon>
        <taxon>Clostridia</taxon>
        <taxon>Eubacteriales</taxon>
        <taxon>Clostridiaceae</taxon>
        <taxon>Clostridium</taxon>
    </lineage>
</organism>
<dbReference type="HAMAP" id="MF_00652">
    <property type="entry name" value="UPF0246"/>
    <property type="match status" value="1"/>
</dbReference>
<gene>
    <name evidence="2" type="ORF">A7L45_08900</name>
</gene>
<accession>A0A1J0GFN3</accession>
<dbReference type="InterPro" id="IPR005583">
    <property type="entry name" value="YaaA"/>
</dbReference>
<dbReference type="Proteomes" id="UP000182569">
    <property type="component" value="Chromosome"/>
</dbReference>
<dbReference type="PANTHER" id="PTHR30283">
    <property type="entry name" value="PEROXIDE STRESS RESPONSE PROTEIN YAAA"/>
    <property type="match status" value="1"/>
</dbReference>
<keyword evidence="3" id="KW-1185">Reference proteome</keyword>
<protein>
    <recommendedName>
        <fullName evidence="1">UPF0246 protein A7L45_08900</fullName>
    </recommendedName>
</protein>
<sequence length="254" mass="29221">MITILSPAKTLRMDKAVNTSLCTNPIFIREASSLIKELIKYSPEDLEGLMKVNSKLAEQNFMRHITWEKEHNLSNGKQALLAYDGAVFKGLNADDLNERQLAFANEHLIILSGLYGALRPLDLIQPYRLEMGTKLKNKRGNNLYDFWGNKITTYIKKELLIKNDNTLINLASKEYSSIIDMSKINAKVITPVFKDYKNGTHKGITIYTKRARGLMSRFIIENHISLPSDLKKFNEEGYRYNEYLSSNVEFIFTR</sequence>
<comment type="similarity">
    <text evidence="1">Belongs to the UPF0246 family.</text>
</comment>
<dbReference type="STRING" id="1552.A7L45_08900"/>
<dbReference type="Pfam" id="PF03883">
    <property type="entry name" value="H2O2_YaaD"/>
    <property type="match status" value="1"/>
</dbReference>
<dbReference type="GO" id="GO:0033194">
    <property type="term" value="P:response to hydroperoxide"/>
    <property type="evidence" value="ECO:0007669"/>
    <property type="project" value="TreeGrafter"/>
</dbReference>
<dbReference type="GO" id="GO:0005829">
    <property type="term" value="C:cytosol"/>
    <property type="evidence" value="ECO:0007669"/>
    <property type="project" value="TreeGrafter"/>
</dbReference>
<evidence type="ECO:0000256" key="1">
    <source>
        <dbReference type="HAMAP-Rule" id="MF_00652"/>
    </source>
</evidence>
<dbReference type="NCBIfam" id="NF002542">
    <property type="entry name" value="PRK02101.1-3"/>
    <property type="match status" value="1"/>
</dbReference>
<dbReference type="RefSeq" id="WP_071612468.1">
    <property type="nucleotide sequence ID" value="NZ_CP015756.1"/>
</dbReference>
<dbReference type="EMBL" id="CP015756">
    <property type="protein sequence ID" value="APC40177.1"/>
    <property type="molecule type" value="Genomic_DNA"/>
</dbReference>
<name>A0A1J0GFN3_9CLOT</name>
<evidence type="ECO:0000313" key="3">
    <source>
        <dbReference type="Proteomes" id="UP000182569"/>
    </source>
</evidence>
<reference evidence="3" key="1">
    <citation type="journal article" date="2016" name="Front. Microbiol.">
        <title>Complete Genome Sequence of Clostridium estertheticum DSM 8809, a Microbe Identified in Spoiled Vacuum Packed Beef.</title>
        <authorList>
            <person name="Yu Z."/>
            <person name="Gunn L."/>
            <person name="Brennan E."/>
            <person name="Reid R."/>
            <person name="Wall P.G."/>
            <person name="Gaora O.P."/>
            <person name="Hurley D."/>
            <person name="Bolton D."/>
            <person name="Fanning S."/>
        </authorList>
    </citation>
    <scope>NUCLEOTIDE SEQUENCE [LARGE SCALE GENOMIC DNA]</scope>
    <source>
        <strain evidence="3">DSM 8809</strain>
    </source>
</reference>
<dbReference type="AlphaFoldDB" id="A0A1J0GFN3"/>
<proteinExistence type="inferred from homology"/>
<dbReference type="OrthoDB" id="9777133at2"/>
<dbReference type="PANTHER" id="PTHR30283:SF4">
    <property type="entry name" value="PEROXIDE STRESS RESISTANCE PROTEIN YAAA"/>
    <property type="match status" value="1"/>
</dbReference>
<dbReference type="KEGG" id="ceu:A7L45_08900"/>